<dbReference type="AlphaFoldDB" id="A0A3L6ZXK8"/>
<evidence type="ECO:0000313" key="3">
    <source>
        <dbReference type="Proteomes" id="UP000272503"/>
    </source>
</evidence>
<reference evidence="2 3" key="1">
    <citation type="submission" date="2018-10" db="EMBL/GenBank/DDBJ databases">
        <authorList>
            <person name="Li J."/>
        </authorList>
    </citation>
    <scope>NUCLEOTIDE SEQUENCE [LARGE SCALE GENOMIC DNA]</scope>
    <source>
        <strain evidence="2 3">IF 016277</strain>
    </source>
</reference>
<evidence type="ECO:0000256" key="1">
    <source>
        <dbReference type="SAM" id="Phobius"/>
    </source>
</evidence>
<sequence>MATRVRRQRGVKESLLSIILGFQIIIVGLAALLVFGLKASPGEPWYALVAGGVVVVIMLIALGTLRSPLGEYLGWFVQLCMVAAGFLVGEIWVVAAMFLALWIFGVYKGTQLDDRNAAFRAAQEAAGE</sequence>
<dbReference type="OrthoDB" id="3267755at2"/>
<keyword evidence="1" id="KW-0472">Membrane</keyword>
<keyword evidence="1" id="KW-0812">Transmembrane</keyword>
<comment type="caution">
    <text evidence="2">The sequence shown here is derived from an EMBL/GenBank/DDBJ whole genome shotgun (WGS) entry which is preliminary data.</text>
</comment>
<gene>
    <name evidence="2" type="ORF">D9V32_15020</name>
</gene>
<feature type="transmembrane region" description="Helical" evidence="1">
    <location>
        <begin position="72"/>
        <end position="105"/>
    </location>
</feature>
<dbReference type="EMBL" id="RCUX01000016">
    <property type="protein sequence ID" value="RLP72756.1"/>
    <property type="molecule type" value="Genomic_DNA"/>
</dbReference>
<feature type="transmembrane region" description="Helical" evidence="1">
    <location>
        <begin position="45"/>
        <end position="65"/>
    </location>
</feature>
<accession>A0A3L6ZXK8</accession>
<organism evidence="2 3">
    <name type="scientific">Mycetocola tolaasinivorans</name>
    <dbReference type="NCBI Taxonomy" id="76635"/>
    <lineage>
        <taxon>Bacteria</taxon>
        <taxon>Bacillati</taxon>
        <taxon>Actinomycetota</taxon>
        <taxon>Actinomycetes</taxon>
        <taxon>Micrococcales</taxon>
        <taxon>Microbacteriaceae</taxon>
        <taxon>Mycetocola</taxon>
    </lineage>
</organism>
<proteinExistence type="predicted"/>
<dbReference type="Pfam" id="PF14017">
    <property type="entry name" value="DUF4233"/>
    <property type="match status" value="1"/>
</dbReference>
<dbReference type="RefSeq" id="WP_121649734.1">
    <property type="nucleotide sequence ID" value="NZ_RCUX01000016.1"/>
</dbReference>
<evidence type="ECO:0000313" key="2">
    <source>
        <dbReference type="EMBL" id="RLP72756.1"/>
    </source>
</evidence>
<protein>
    <submittedName>
        <fullName evidence="2">DUF4233 domain-containing protein</fullName>
    </submittedName>
</protein>
<feature type="transmembrane region" description="Helical" evidence="1">
    <location>
        <begin position="15"/>
        <end position="39"/>
    </location>
</feature>
<keyword evidence="1" id="KW-1133">Transmembrane helix</keyword>
<dbReference type="InterPro" id="IPR025327">
    <property type="entry name" value="DUF4233"/>
</dbReference>
<name>A0A3L6ZXK8_9MICO</name>
<keyword evidence="3" id="KW-1185">Reference proteome</keyword>
<dbReference type="Proteomes" id="UP000272503">
    <property type="component" value="Unassembled WGS sequence"/>
</dbReference>